<comment type="similarity">
    <text evidence="5 11">Belongs to the 5'-nucleotidase family.</text>
</comment>
<dbReference type="STRING" id="1298598.JCM21714_3550"/>
<sequence length="517" mass="58703">MKTISICFTSDIHGYIMPTNYRDKAEENFGLAKIASILDEIKRDSETLLIDNGDFIQGSPLTYYFAKKATDQKNPMIKVANQLQYDIGVIGNHEFNYGMDYLHRAVEESNHPWLSANIVNKTDNEPFLGKPYVIKEIAGIRIAVLGMTTHYIPNWEDPNHIKDLHFEDVVESTKKWVPLIHELEKPDIMIVCYHGGLERDLETGEPTENLTGENQAYQLCQEVAGIDLILTGHQHRFLTGEINGVAIVQSGSNGQAIAEIKIDFDEKIQSIQSILHYVEDETKPDMKIVELVREDESHVQQFLDQTITMVKGDMTITDPVAVRRYGHPFIHYINQLQMNITGGVDISCTALFHDKSPGFPNQVTMRDIVANYIFPNTLKVVEVSGHDIKSALEKSAGYFQVENDQLVVNPSFVTPKPQPYNYDMWQGIYYEINVSNPVGERVTTLNYHGKPLNPEQKYQVVMNNYRASGGGDYHMISGKRIVQDVPIDMTELISNDLLKRETLEAEHITHFKILTSN</sequence>
<dbReference type="Gene3D" id="3.90.780.10">
    <property type="entry name" value="5'-Nucleotidase, C-terminal domain"/>
    <property type="match status" value="1"/>
</dbReference>
<keyword evidence="6" id="KW-0479">Metal-binding</keyword>
<dbReference type="Pfam" id="PF02872">
    <property type="entry name" value="5_nucleotid_C"/>
    <property type="match status" value="1"/>
</dbReference>
<evidence type="ECO:0000256" key="5">
    <source>
        <dbReference type="ARBA" id="ARBA00006654"/>
    </source>
</evidence>
<evidence type="ECO:0000256" key="9">
    <source>
        <dbReference type="ARBA" id="ARBA00022801"/>
    </source>
</evidence>
<reference evidence="14 15" key="1">
    <citation type="journal article" date="2014" name="Genome Announc.">
        <title>Draft Genome Sequence of the Boron-Tolerant and Moderately Halotolerant Bacterium Gracilibacillus boraciitolerans JCM 21714T.</title>
        <authorList>
            <person name="Ahmed I."/>
            <person name="Oshima K."/>
            <person name="Suda W."/>
            <person name="Kitamura K."/>
            <person name="Iida T."/>
            <person name="Ohmori Y."/>
            <person name="Fujiwara T."/>
            <person name="Hattori M."/>
            <person name="Ohkuma M."/>
        </authorList>
    </citation>
    <scope>NUCLEOTIDE SEQUENCE [LARGE SCALE GENOMIC DNA]</scope>
    <source>
        <strain evidence="14 15">JCM 21714</strain>
    </source>
</reference>
<gene>
    <name evidence="14" type="ORF">JCM21714_3550</name>
</gene>
<dbReference type="PROSITE" id="PS00786">
    <property type="entry name" value="5_NUCLEOTIDASE_2"/>
    <property type="match status" value="1"/>
</dbReference>
<dbReference type="InterPro" id="IPR006146">
    <property type="entry name" value="5'-Nucleotdase_CS"/>
</dbReference>
<dbReference type="Proteomes" id="UP000019102">
    <property type="component" value="Unassembled WGS sequence"/>
</dbReference>
<evidence type="ECO:0000256" key="2">
    <source>
        <dbReference type="ARBA" id="ARBA00001730"/>
    </source>
</evidence>
<dbReference type="RefSeq" id="WP_035724921.1">
    <property type="nucleotide sequence ID" value="NZ_BAVS01000023.1"/>
</dbReference>
<dbReference type="Pfam" id="PF00149">
    <property type="entry name" value="Metallophos"/>
    <property type="match status" value="1"/>
</dbReference>
<name>W4VLZ7_9BACI</name>
<dbReference type="InterPro" id="IPR041827">
    <property type="entry name" value="CpdB_N"/>
</dbReference>
<evidence type="ECO:0000256" key="3">
    <source>
        <dbReference type="ARBA" id="ARBA00001968"/>
    </source>
</evidence>
<dbReference type="GO" id="GO:0046872">
    <property type="term" value="F:metal ion binding"/>
    <property type="evidence" value="ECO:0007669"/>
    <property type="project" value="UniProtKB-KW"/>
</dbReference>
<dbReference type="SUPFAM" id="SSF55816">
    <property type="entry name" value="5'-nucleotidase (syn. UDP-sugar hydrolase), C-terminal domain"/>
    <property type="match status" value="1"/>
</dbReference>
<comment type="cofactor">
    <cofactor evidence="3">
        <name>a divalent metal cation</name>
        <dbReference type="ChEBI" id="CHEBI:60240"/>
    </cofactor>
</comment>
<dbReference type="OrthoDB" id="9775118at2"/>
<dbReference type="AlphaFoldDB" id="W4VLZ7"/>
<dbReference type="GO" id="GO:0009166">
    <property type="term" value="P:nucleotide catabolic process"/>
    <property type="evidence" value="ECO:0007669"/>
    <property type="project" value="InterPro"/>
</dbReference>
<evidence type="ECO:0000256" key="8">
    <source>
        <dbReference type="ARBA" id="ARBA00022741"/>
    </source>
</evidence>
<evidence type="ECO:0000256" key="4">
    <source>
        <dbReference type="ARBA" id="ARBA00004196"/>
    </source>
</evidence>
<evidence type="ECO:0000256" key="7">
    <source>
        <dbReference type="ARBA" id="ARBA00022729"/>
    </source>
</evidence>
<keyword evidence="8 11" id="KW-0547">Nucleotide-binding</keyword>
<feature type="domain" description="Calcineurin-like phosphoesterase" evidence="12">
    <location>
        <begin position="5"/>
        <end position="236"/>
    </location>
</feature>
<comment type="caution">
    <text evidence="14">The sequence shown here is derived from an EMBL/GenBank/DDBJ whole genome shotgun (WGS) entry which is preliminary data.</text>
</comment>
<evidence type="ECO:0000256" key="1">
    <source>
        <dbReference type="ARBA" id="ARBA00000527"/>
    </source>
</evidence>
<dbReference type="CDD" id="cd07410">
    <property type="entry name" value="MPP_CpdB_N"/>
    <property type="match status" value="1"/>
</dbReference>
<dbReference type="InterPro" id="IPR036907">
    <property type="entry name" value="5'-Nucleotdase_C_sf"/>
</dbReference>
<dbReference type="SUPFAM" id="SSF56300">
    <property type="entry name" value="Metallo-dependent phosphatases"/>
    <property type="match status" value="1"/>
</dbReference>
<keyword evidence="10" id="KW-0511">Multifunctional enzyme</keyword>
<evidence type="ECO:0000259" key="12">
    <source>
        <dbReference type="Pfam" id="PF00149"/>
    </source>
</evidence>
<dbReference type="eggNOG" id="COG0737">
    <property type="taxonomic scope" value="Bacteria"/>
</dbReference>
<keyword evidence="7" id="KW-0732">Signal</keyword>
<dbReference type="EMBL" id="BAVS01000023">
    <property type="protein sequence ID" value="GAE94395.1"/>
    <property type="molecule type" value="Genomic_DNA"/>
</dbReference>
<keyword evidence="9 11" id="KW-0378">Hydrolase</keyword>
<dbReference type="GO" id="GO:0008663">
    <property type="term" value="F:2',3'-cyclic-nucleotide 2'-phosphodiesterase activity"/>
    <property type="evidence" value="ECO:0007669"/>
    <property type="project" value="UniProtKB-EC"/>
</dbReference>
<dbReference type="InterPro" id="IPR006179">
    <property type="entry name" value="5_nucleotidase/apyrase"/>
</dbReference>
<dbReference type="GO" id="GO:0008254">
    <property type="term" value="F:3'-nucleotidase activity"/>
    <property type="evidence" value="ECO:0007669"/>
    <property type="project" value="UniProtKB-EC"/>
</dbReference>
<evidence type="ECO:0000313" key="14">
    <source>
        <dbReference type="EMBL" id="GAE94395.1"/>
    </source>
</evidence>
<proteinExistence type="inferred from homology"/>
<dbReference type="PRINTS" id="PR01607">
    <property type="entry name" value="APYRASEFAMLY"/>
</dbReference>
<dbReference type="GO" id="GO:0000166">
    <property type="term" value="F:nucleotide binding"/>
    <property type="evidence" value="ECO:0007669"/>
    <property type="project" value="UniProtKB-KW"/>
</dbReference>
<accession>W4VLZ7</accession>
<dbReference type="Gene3D" id="3.60.21.10">
    <property type="match status" value="1"/>
</dbReference>
<dbReference type="InterPro" id="IPR008334">
    <property type="entry name" value="5'-Nucleotdase_C"/>
</dbReference>
<dbReference type="InterPro" id="IPR004843">
    <property type="entry name" value="Calcineurin-like_PHP"/>
</dbReference>
<feature type="domain" description="5'-Nucleotidase C-terminal" evidence="13">
    <location>
        <begin position="333"/>
        <end position="476"/>
    </location>
</feature>
<evidence type="ECO:0000259" key="13">
    <source>
        <dbReference type="Pfam" id="PF02872"/>
    </source>
</evidence>
<evidence type="ECO:0000256" key="6">
    <source>
        <dbReference type="ARBA" id="ARBA00022723"/>
    </source>
</evidence>
<comment type="subcellular location">
    <subcellularLocation>
        <location evidence="4">Cell envelope</location>
    </subcellularLocation>
</comment>
<dbReference type="InterPro" id="IPR029052">
    <property type="entry name" value="Metallo-depent_PP-like"/>
</dbReference>
<organism evidence="14 15">
    <name type="scientific">Gracilibacillus boraciitolerans JCM 21714</name>
    <dbReference type="NCBI Taxonomy" id="1298598"/>
    <lineage>
        <taxon>Bacteria</taxon>
        <taxon>Bacillati</taxon>
        <taxon>Bacillota</taxon>
        <taxon>Bacilli</taxon>
        <taxon>Bacillales</taxon>
        <taxon>Bacillaceae</taxon>
        <taxon>Gracilibacillus</taxon>
    </lineage>
</organism>
<comment type="catalytic activity">
    <reaction evidence="1">
        <text>a ribonucleoside 3'-phosphate + H2O = a ribonucleoside + phosphate</text>
        <dbReference type="Rhea" id="RHEA:10144"/>
        <dbReference type="ChEBI" id="CHEBI:13197"/>
        <dbReference type="ChEBI" id="CHEBI:15377"/>
        <dbReference type="ChEBI" id="CHEBI:18254"/>
        <dbReference type="ChEBI" id="CHEBI:43474"/>
        <dbReference type="EC" id="3.1.3.6"/>
    </reaction>
</comment>
<protein>
    <submittedName>
        <fullName evidence="14">2',3'-cyclic-nucleotide 2'-phosphodiesterase</fullName>
    </submittedName>
</protein>
<dbReference type="GO" id="GO:0030288">
    <property type="term" value="C:outer membrane-bounded periplasmic space"/>
    <property type="evidence" value="ECO:0007669"/>
    <property type="project" value="TreeGrafter"/>
</dbReference>
<dbReference type="PANTHER" id="PTHR11575:SF6">
    <property type="entry name" value="2',3'-CYCLIC-NUCLEOTIDE 2'-PHOSPHODIESTERASE_3'-NUCLEOTIDASE"/>
    <property type="match status" value="1"/>
</dbReference>
<keyword evidence="15" id="KW-1185">Reference proteome</keyword>
<evidence type="ECO:0000256" key="10">
    <source>
        <dbReference type="ARBA" id="ARBA00023268"/>
    </source>
</evidence>
<evidence type="ECO:0000256" key="11">
    <source>
        <dbReference type="RuleBase" id="RU362119"/>
    </source>
</evidence>
<comment type="catalytic activity">
    <reaction evidence="2">
        <text>a nucleoside 2',3'-cyclic phosphate + H2O = a nucleoside 3'-phosphate + H(+)</text>
        <dbReference type="Rhea" id="RHEA:19621"/>
        <dbReference type="ChEBI" id="CHEBI:15377"/>
        <dbReference type="ChEBI" id="CHEBI:15378"/>
        <dbReference type="ChEBI" id="CHEBI:66949"/>
        <dbReference type="ChEBI" id="CHEBI:66954"/>
        <dbReference type="EC" id="3.1.4.16"/>
    </reaction>
</comment>
<dbReference type="PANTHER" id="PTHR11575">
    <property type="entry name" value="5'-NUCLEOTIDASE-RELATED"/>
    <property type="match status" value="1"/>
</dbReference>
<evidence type="ECO:0000313" key="15">
    <source>
        <dbReference type="Proteomes" id="UP000019102"/>
    </source>
</evidence>